<dbReference type="GO" id="GO:0005655">
    <property type="term" value="C:nucleolar ribonuclease P complex"/>
    <property type="evidence" value="ECO:0000318"/>
    <property type="project" value="GO_Central"/>
</dbReference>
<organism evidence="4 6">
    <name type="scientific">Schizosaccharomyces japonicus (strain yFS275 / FY16936)</name>
    <name type="common">Fission yeast</name>
    <dbReference type="NCBI Taxonomy" id="402676"/>
    <lineage>
        <taxon>Eukaryota</taxon>
        <taxon>Fungi</taxon>
        <taxon>Dikarya</taxon>
        <taxon>Ascomycota</taxon>
        <taxon>Taphrinomycotina</taxon>
        <taxon>Schizosaccharomycetes</taxon>
        <taxon>Schizosaccharomycetales</taxon>
        <taxon>Schizosaccharomycetaceae</taxon>
        <taxon>Schizosaccharomyces</taxon>
    </lineage>
</organism>
<dbReference type="OrthoDB" id="17948at2759"/>
<dbReference type="GO" id="GO:0008033">
    <property type="term" value="P:tRNA processing"/>
    <property type="evidence" value="ECO:0000318"/>
    <property type="project" value="GO_Central"/>
</dbReference>
<sequence>MFIDLNVVWPSLGVKDVNLKKTVMMLEKLGYKAVALNFQFDGKLQGIIHNPIPKELFPDQKIKVYSRITVTLESTPQNRILHDSTKEFDILAVRPIGEKLLQHACTDLEVDIISLDMTQRLPFYLKHTMLGVAVTRNVALEVSYAAGLRDSSARRYVINNAASLTRATRGRGILVTSEARSPLECRGGHDVVNLATFWDMKQDNARKAIGEFARAVLLHADSRRNTYRGILKEIKAEERPVKRIKA</sequence>
<protein>
    <submittedName>
        <fullName evidence="4">RNase P and RNase MRP subunit p30</fullName>
    </submittedName>
</protein>
<proteinExistence type="inferred from homology"/>
<dbReference type="Proteomes" id="UP000001744">
    <property type="component" value="Unassembled WGS sequence"/>
</dbReference>
<reference evidence="4 6" key="1">
    <citation type="journal article" date="2011" name="Science">
        <title>Comparative functional genomics of the fission yeasts.</title>
        <authorList>
            <person name="Rhind N."/>
            <person name="Chen Z."/>
            <person name="Yassour M."/>
            <person name="Thompson D.A."/>
            <person name="Haas B.J."/>
            <person name="Habib N."/>
            <person name="Wapinski I."/>
            <person name="Roy S."/>
            <person name="Lin M.F."/>
            <person name="Heiman D.I."/>
            <person name="Young S.K."/>
            <person name="Furuya K."/>
            <person name="Guo Y."/>
            <person name="Pidoux A."/>
            <person name="Chen H.M."/>
            <person name="Robbertse B."/>
            <person name="Goldberg J.M."/>
            <person name="Aoki K."/>
            <person name="Bayne E.H."/>
            <person name="Berlin A.M."/>
            <person name="Desjardins C.A."/>
            <person name="Dobbs E."/>
            <person name="Dukaj L."/>
            <person name="Fan L."/>
            <person name="FitzGerald M.G."/>
            <person name="French C."/>
            <person name="Gujja S."/>
            <person name="Hansen K."/>
            <person name="Keifenheim D."/>
            <person name="Levin J.Z."/>
            <person name="Mosher R.A."/>
            <person name="Mueller C.A."/>
            <person name="Pfiffner J."/>
            <person name="Priest M."/>
            <person name="Russ C."/>
            <person name="Smialowska A."/>
            <person name="Swoboda P."/>
            <person name="Sykes S.M."/>
            <person name="Vaughn M."/>
            <person name="Vengrova S."/>
            <person name="Yoder R."/>
            <person name="Zeng Q."/>
            <person name="Allshire R."/>
            <person name="Baulcombe D."/>
            <person name="Birren B.W."/>
            <person name="Brown W."/>
            <person name="Ekwall K."/>
            <person name="Kellis M."/>
            <person name="Leatherwood J."/>
            <person name="Levin H."/>
            <person name="Margalit H."/>
            <person name="Martienssen R."/>
            <person name="Nieduszynski C.A."/>
            <person name="Spatafora J.W."/>
            <person name="Friedman N."/>
            <person name="Dalgaard J.Z."/>
            <person name="Baumann P."/>
            <person name="Niki H."/>
            <person name="Regev A."/>
            <person name="Nusbaum C."/>
        </authorList>
    </citation>
    <scope>NUCLEOTIDE SEQUENCE [LARGE SCALE GENOMIC DNA]</scope>
    <source>
        <strain evidence="6">yFS275 / FY16936</strain>
    </source>
</reference>
<dbReference type="EMBL" id="KE651167">
    <property type="protein sequence ID" value="EEB09694.1"/>
    <property type="molecule type" value="Genomic_DNA"/>
</dbReference>
<evidence type="ECO:0000256" key="3">
    <source>
        <dbReference type="ARBA" id="ARBA00022694"/>
    </source>
</evidence>
<dbReference type="Pfam" id="PF01876">
    <property type="entry name" value="RNase_P_p30"/>
    <property type="match status" value="1"/>
</dbReference>
<dbReference type="SUPFAM" id="SSF89550">
    <property type="entry name" value="PHP domain-like"/>
    <property type="match status" value="1"/>
</dbReference>
<dbReference type="GO" id="GO:0000447">
    <property type="term" value="P:endonucleolytic cleavage in ITS1 to separate SSU-rRNA from 5.8S rRNA and LSU-rRNA from tricistronic rRNA transcript (SSU-rRNA, 5.8S rRNA, LSU-rRNA)"/>
    <property type="evidence" value="ECO:0007669"/>
    <property type="project" value="EnsemblFungi"/>
</dbReference>
<comment type="similarity">
    <text evidence="2">Belongs to the eukaryotic/archaeal RNase P protein component 3 family.</text>
</comment>
<dbReference type="PANTHER" id="PTHR13031">
    <property type="entry name" value="RIBONUCLEASE P SUBUNIT P30"/>
    <property type="match status" value="1"/>
</dbReference>
<evidence type="ECO:0000313" key="5">
    <source>
        <dbReference type="JaponicusDB" id="SJAG_04916"/>
    </source>
</evidence>
<dbReference type="InterPro" id="IPR002738">
    <property type="entry name" value="RNase_P_p30"/>
</dbReference>
<dbReference type="RefSeq" id="XP_002175987.1">
    <property type="nucleotide sequence ID" value="XM_002175951.1"/>
</dbReference>
<dbReference type="GO" id="GO:0003723">
    <property type="term" value="F:RNA binding"/>
    <property type="evidence" value="ECO:0000318"/>
    <property type="project" value="GO_Central"/>
</dbReference>
<dbReference type="HOGENOM" id="CLU_048451_3_0_1"/>
<dbReference type="InterPro" id="IPR016195">
    <property type="entry name" value="Pol/histidinol_Pase-like"/>
</dbReference>
<accession>B6K840</accession>
<dbReference type="AlphaFoldDB" id="B6K840"/>
<dbReference type="VEuPathDB" id="FungiDB:SJAG_04916"/>
<evidence type="ECO:0000256" key="1">
    <source>
        <dbReference type="ARBA" id="ARBA00004123"/>
    </source>
</evidence>
<dbReference type="OMA" id="CYGPGIT"/>
<evidence type="ECO:0000256" key="2">
    <source>
        <dbReference type="ARBA" id="ARBA00007331"/>
    </source>
</evidence>
<evidence type="ECO:0000313" key="4">
    <source>
        <dbReference type="EMBL" id="EEB09694.1"/>
    </source>
</evidence>
<keyword evidence="3" id="KW-0819">tRNA processing</keyword>
<evidence type="ECO:0000313" key="6">
    <source>
        <dbReference type="Proteomes" id="UP000001744"/>
    </source>
</evidence>
<gene>
    <name evidence="5" type="primary">rpp1</name>
    <name evidence="4" type="ORF">SJAG_04916</name>
</gene>
<name>B6K840_SCHJY</name>
<dbReference type="PANTHER" id="PTHR13031:SF0">
    <property type="entry name" value="RIBONUCLEASE P PROTEIN SUBUNIT P30"/>
    <property type="match status" value="1"/>
</dbReference>
<comment type="subcellular location">
    <subcellularLocation>
        <location evidence="1">Nucleus</location>
    </subcellularLocation>
</comment>
<dbReference type="GeneID" id="7050348"/>
<keyword evidence="6" id="KW-1185">Reference proteome</keyword>
<dbReference type="Gene3D" id="3.20.20.140">
    <property type="entry name" value="Metal-dependent hydrolases"/>
    <property type="match status" value="1"/>
</dbReference>
<dbReference type="eggNOG" id="KOG2363">
    <property type="taxonomic scope" value="Eukaryota"/>
</dbReference>
<dbReference type="STRING" id="402676.B6K840"/>
<dbReference type="JaponicusDB" id="SJAG_04916">
    <property type="gene designation" value="rpp1"/>
</dbReference>